<dbReference type="NCBIfam" id="TIGR00079">
    <property type="entry name" value="pept_deformyl"/>
    <property type="match status" value="1"/>
</dbReference>
<dbReference type="Gene3D" id="3.90.45.10">
    <property type="entry name" value="Peptide deformylase"/>
    <property type="match status" value="1"/>
</dbReference>
<feature type="binding site" evidence="2">
    <location>
        <position position="103"/>
    </location>
    <ligand>
        <name>Fe cation</name>
        <dbReference type="ChEBI" id="CHEBI:24875"/>
    </ligand>
</feature>
<feature type="active site" evidence="2">
    <location>
        <position position="146"/>
    </location>
</feature>
<evidence type="ECO:0000256" key="1">
    <source>
        <dbReference type="ARBA" id="ARBA00010759"/>
    </source>
</evidence>
<comment type="cofactor">
    <cofactor evidence="2">
        <name>Fe(2+)</name>
        <dbReference type="ChEBI" id="CHEBI:29033"/>
    </cofactor>
    <text evidence="2">Binds 1 Fe(2+) ion.</text>
</comment>
<dbReference type="SUPFAM" id="SSF56420">
    <property type="entry name" value="Peptide deformylase"/>
    <property type="match status" value="1"/>
</dbReference>
<dbReference type="PIRSF" id="PIRSF004749">
    <property type="entry name" value="Pep_def"/>
    <property type="match status" value="1"/>
</dbReference>
<proteinExistence type="inferred from homology"/>
<dbReference type="EC" id="3.5.1.88" evidence="2"/>
<dbReference type="HAMAP" id="MF_00163">
    <property type="entry name" value="Pep_deformylase"/>
    <property type="match status" value="1"/>
</dbReference>
<keyword evidence="2" id="KW-0648">Protein biosynthesis</keyword>
<sequence length="175" mass="19917">MLEKNQHILTVTNKKEETFLRKRPADFDFSKYTAKELRELIANMRSIMRSANGVGLSANQVGLDMQLFVAELPQHNRAPKVYAIFNPKIISTSKEMQTMEEGCLSVPKTYGIVTRPQEVTLTGFDKHQKPLKVKAIGLLARIFQHEVDHLNGVVFIDKAKNLHQSEPEETNNDQI</sequence>
<evidence type="ECO:0000256" key="2">
    <source>
        <dbReference type="HAMAP-Rule" id="MF_00163"/>
    </source>
</evidence>
<dbReference type="GO" id="GO:0046872">
    <property type="term" value="F:metal ion binding"/>
    <property type="evidence" value="ECO:0007669"/>
    <property type="project" value="UniProtKB-KW"/>
</dbReference>
<dbReference type="EMBL" id="LCPB01000002">
    <property type="protein sequence ID" value="KKU90476.1"/>
    <property type="molecule type" value="Genomic_DNA"/>
</dbReference>
<comment type="function">
    <text evidence="2">Removes the formyl group from the N-terminal Met of newly synthesized proteins. Requires at least a dipeptide for an efficient rate of reaction. N-terminal L-methionine is a prerequisite for activity but the enzyme has broad specificity at other positions.</text>
</comment>
<dbReference type="PANTHER" id="PTHR10458">
    <property type="entry name" value="PEPTIDE DEFORMYLASE"/>
    <property type="match status" value="1"/>
</dbReference>
<dbReference type="PRINTS" id="PR01576">
    <property type="entry name" value="PDEFORMYLASE"/>
</dbReference>
<dbReference type="InterPro" id="IPR023635">
    <property type="entry name" value="Peptide_deformylase"/>
</dbReference>
<keyword evidence="2" id="KW-0408">Iron</keyword>
<organism evidence="3 4">
    <name type="scientific">Candidatus Wolfebacteria bacterium GW2011_GWA2_47_9b</name>
    <dbReference type="NCBI Taxonomy" id="1619005"/>
    <lineage>
        <taxon>Bacteria</taxon>
        <taxon>Candidatus Wolfeibacteriota</taxon>
    </lineage>
</organism>
<evidence type="ECO:0000313" key="4">
    <source>
        <dbReference type="Proteomes" id="UP000033882"/>
    </source>
</evidence>
<dbReference type="PANTHER" id="PTHR10458:SF22">
    <property type="entry name" value="PEPTIDE DEFORMYLASE"/>
    <property type="match status" value="1"/>
</dbReference>
<keyword evidence="2" id="KW-0378">Hydrolase</keyword>
<dbReference type="NCBIfam" id="NF001159">
    <property type="entry name" value="PRK00150.1-3"/>
    <property type="match status" value="1"/>
</dbReference>
<reference evidence="3 4" key="1">
    <citation type="journal article" date="2015" name="Nature">
        <title>rRNA introns, odd ribosomes, and small enigmatic genomes across a large radiation of phyla.</title>
        <authorList>
            <person name="Brown C.T."/>
            <person name="Hug L.A."/>
            <person name="Thomas B.C."/>
            <person name="Sharon I."/>
            <person name="Castelle C.J."/>
            <person name="Singh A."/>
            <person name="Wilkins M.J."/>
            <person name="Williams K.H."/>
            <person name="Banfield J.F."/>
        </authorList>
    </citation>
    <scope>NUCLEOTIDE SEQUENCE [LARGE SCALE GENOMIC DNA]</scope>
</reference>
<comment type="catalytic activity">
    <reaction evidence="2">
        <text>N-terminal N-formyl-L-methionyl-[peptide] + H2O = N-terminal L-methionyl-[peptide] + formate</text>
        <dbReference type="Rhea" id="RHEA:24420"/>
        <dbReference type="Rhea" id="RHEA-COMP:10639"/>
        <dbReference type="Rhea" id="RHEA-COMP:10640"/>
        <dbReference type="ChEBI" id="CHEBI:15377"/>
        <dbReference type="ChEBI" id="CHEBI:15740"/>
        <dbReference type="ChEBI" id="CHEBI:49298"/>
        <dbReference type="ChEBI" id="CHEBI:64731"/>
        <dbReference type="EC" id="3.5.1.88"/>
    </reaction>
</comment>
<dbReference type="AlphaFoldDB" id="A0A0G1U8L2"/>
<dbReference type="GO" id="GO:0042586">
    <property type="term" value="F:peptide deformylase activity"/>
    <property type="evidence" value="ECO:0007669"/>
    <property type="project" value="UniProtKB-UniRule"/>
</dbReference>
<comment type="caution">
    <text evidence="3">The sequence shown here is derived from an EMBL/GenBank/DDBJ whole genome shotgun (WGS) entry which is preliminary data.</text>
</comment>
<dbReference type="Proteomes" id="UP000033882">
    <property type="component" value="Unassembled WGS sequence"/>
</dbReference>
<dbReference type="InterPro" id="IPR036821">
    <property type="entry name" value="Peptide_deformylase_sf"/>
</dbReference>
<keyword evidence="2" id="KW-0479">Metal-binding</keyword>
<dbReference type="CDD" id="cd00487">
    <property type="entry name" value="Pep_deformylase"/>
    <property type="match status" value="1"/>
</dbReference>
<name>A0A0G1U8L2_9BACT</name>
<dbReference type="PATRIC" id="fig|1619005.3.peg.135"/>
<feature type="binding site" evidence="2">
    <location>
        <position position="145"/>
    </location>
    <ligand>
        <name>Fe cation</name>
        <dbReference type="ChEBI" id="CHEBI:24875"/>
    </ligand>
</feature>
<dbReference type="GO" id="GO:0006412">
    <property type="term" value="P:translation"/>
    <property type="evidence" value="ECO:0007669"/>
    <property type="project" value="UniProtKB-UniRule"/>
</dbReference>
<dbReference type="Pfam" id="PF01327">
    <property type="entry name" value="Pep_deformylase"/>
    <property type="match status" value="1"/>
</dbReference>
<evidence type="ECO:0000313" key="3">
    <source>
        <dbReference type="EMBL" id="KKU90476.1"/>
    </source>
</evidence>
<feature type="binding site" evidence="2">
    <location>
        <position position="149"/>
    </location>
    <ligand>
        <name>Fe cation</name>
        <dbReference type="ChEBI" id="CHEBI:24875"/>
    </ligand>
</feature>
<accession>A0A0G1U8L2</accession>
<gene>
    <name evidence="2" type="primary">def</name>
    <name evidence="3" type="ORF">UY19_C0002G0049</name>
</gene>
<comment type="similarity">
    <text evidence="1 2">Belongs to the polypeptide deformylase family.</text>
</comment>
<protein>
    <recommendedName>
        <fullName evidence="2">Peptide deformylase</fullName>
        <shortName evidence="2">PDF</shortName>
        <ecNumber evidence="2">3.5.1.88</ecNumber>
    </recommendedName>
    <alternativeName>
        <fullName evidence="2">Polypeptide deformylase</fullName>
    </alternativeName>
</protein>